<dbReference type="EMBL" id="BARV01000938">
    <property type="protein sequence ID" value="GAH90579.1"/>
    <property type="molecule type" value="Genomic_DNA"/>
</dbReference>
<gene>
    <name evidence="1" type="ORF">S06H3_03008</name>
</gene>
<reference evidence="1" key="1">
    <citation type="journal article" date="2014" name="Front. Microbiol.">
        <title>High frequency of phylogenetically diverse reductive dehalogenase-homologous genes in deep subseafloor sedimentary metagenomes.</title>
        <authorList>
            <person name="Kawai M."/>
            <person name="Futagami T."/>
            <person name="Toyoda A."/>
            <person name="Takaki Y."/>
            <person name="Nishi S."/>
            <person name="Hori S."/>
            <person name="Arai W."/>
            <person name="Tsubouchi T."/>
            <person name="Morono Y."/>
            <person name="Uchiyama I."/>
            <person name="Ito T."/>
            <person name="Fujiyama A."/>
            <person name="Inagaki F."/>
            <person name="Takami H."/>
        </authorList>
    </citation>
    <scope>NUCLEOTIDE SEQUENCE</scope>
    <source>
        <strain evidence="1">Expedition CK06-06</strain>
    </source>
</reference>
<comment type="caution">
    <text evidence="1">The sequence shown here is derived from an EMBL/GenBank/DDBJ whole genome shotgun (WGS) entry which is preliminary data.</text>
</comment>
<protein>
    <submittedName>
        <fullName evidence="1">Uncharacterized protein</fullName>
    </submittedName>
</protein>
<sequence>MNGRVNPEYPKQDNNRCNKKIGMEIFPSMANQEPMFKGRKSEASRHEVLQSIKNACPLDKGQAHEKVLLCRISNSFVG</sequence>
<accession>X1KKA7</accession>
<evidence type="ECO:0000313" key="1">
    <source>
        <dbReference type="EMBL" id="GAH90579.1"/>
    </source>
</evidence>
<dbReference type="AlphaFoldDB" id="X1KKA7"/>
<name>X1KKA7_9ZZZZ</name>
<proteinExistence type="predicted"/>
<organism evidence="1">
    <name type="scientific">marine sediment metagenome</name>
    <dbReference type="NCBI Taxonomy" id="412755"/>
    <lineage>
        <taxon>unclassified sequences</taxon>
        <taxon>metagenomes</taxon>
        <taxon>ecological metagenomes</taxon>
    </lineage>
</organism>